<feature type="domain" description="PAS" evidence="8">
    <location>
        <begin position="184"/>
        <end position="237"/>
    </location>
</feature>
<dbReference type="EMBL" id="AP027151">
    <property type="protein sequence ID" value="BDV44502.1"/>
    <property type="molecule type" value="Genomic_DNA"/>
</dbReference>
<dbReference type="InterPro" id="IPR003661">
    <property type="entry name" value="HisK_dim/P_dom"/>
</dbReference>
<dbReference type="CDD" id="cd00130">
    <property type="entry name" value="PAS"/>
    <property type="match status" value="2"/>
</dbReference>
<dbReference type="RefSeq" id="WP_282000601.1">
    <property type="nucleotide sequence ID" value="NZ_AP027151.1"/>
</dbReference>
<dbReference type="SUPFAM" id="SSF55785">
    <property type="entry name" value="PYP-like sensor domain (PAS domain)"/>
    <property type="match status" value="2"/>
</dbReference>
<dbReference type="Pfam" id="PF13426">
    <property type="entry name" value="PAS_9"/>
    <property type="match status" value="1"/>
</dbReference>
<accession>A0ABM8EPW9</accession>
<dbReference type="InterPro" id="IPR036890">
    <property type="entry name" value="HATPase_C_sf"/>
</dbReference>
<evidence type="ECO:0000256" key="1">
    <source>
        <dbReference type="ARBA" id="ARBA00000085"/>
    </source>
</evidence>
<dbReference type="PROSITE" id="PS50109">
    <property type="entry name" value="HIS_KIN"/>
    <property type="match status" value="1"/>
</dbReference>
<feature type="domain" description="Histidine kinase" evidence="7">
    <location>
        <begin position="465"/>
        <end position="679"/>
    </location>
</feature>
<dbReference type="InterPro" id="IPR001610">
    <property type="entry name" value="PAC"/>
</dbReference>
<evidence type="ECO:0000256" key="5">
    <source>
        <dbReference type="ARBA" id="ARBA00022777"/>
    </source>
</evidence>
<dbReference type="PRINTS" id="PR00344">
    <property type="entry name" value="BCTRLSENSOR"/>
</dbReference>
<protein>
    <recommendedName>
        <fullName evidence="2">histidine kinase</fullName>
        <ecNumber evidence="2">2.7.13.3</ecNumber>
    </recommendedName>
</protein>
<comment type="catalytic activity">
    <reaction evidence="1">
        <text>ATP + protein L-histidine = ADP + protein N-phospho-L-histidine.</text>
        <dbReference type="EC" id="2.7.13.3"/>
    </reaction>
</comment>
<dbReference type="InterPro" id="IPR003594">
    <property type="entry name" value="HATPase_dom"/>
</dbReference>
<dbReference type="Pfam" id="PF00512">
    <property type="entry name" value="HisKA"/>
    <property type="match status" value="1"/>
</dbReference>
<evidence type="ECO:0000259" key="8">
    <source>
        <dbReference type="PROSITE" id="PS50112"/>
    </source>
</evidence>
<dbReference type="EC" id="2.7.13.3" evidence="2"/>
<organism evidence="10 11">
    <name type="scientific">Geotalea uraniireducens</name>
    <dbReference type="NCBI Taxonomy" id="351604"/>
    <lineage>
        <taxon>Bacteria</taxon>
        <taxon>Pseudomonadati</taxon>
        <taxon>Thermodesulfobacteriota</taxon>
        <taxon>Desulfuromonadia</taxon>
        <taxon>Geobacterales</taxon>
        <taxon>Geobacteraceae</taxon>
        <taxon>Geotalea</taxon>
    </lineage>
</organism>
<keyword evidence="5" id="KW-0418">Kinase</keyword>
<dbReference type="Pfam" id="PF10114">
    <property type="entry name" value="PocR"/>
    <property type="match status" value="1"/>
</dbReference>
<name>A0ABM8EPW9_9BACT</name>
<dbReference type="PROSITE" id="PS50113">
    <property type="entry name" value="PAC"/>
    <property type="match status" value="2"/>
</dbReference>
<dbReference type="InterPro" id="IPR013656">
    <property type="entry name" value="PAS_4"/>
</dbReference>
<evidence type="ECO:0000256" key="6">
    <source>
        <dbReference type="ARBA" id="ARBA00023136"/>
    </source>
</evidence>
<keyword evidence="3" id="KW-0597">Phosphoprotein</keyword>
<evidence type="ECO:0000256" key="3">
    <source>
        <dbReference type="ARBA" id="ARBA00022553"/>
    </source>
</evidence>
<dbReference type="SMART" id="SM00388">
    <property type="entry name" value="HisKA"/>
    <property type="match status" value="1"/>
</dbReference>
<sequence length="687" mass="77464">MAYRFTDLVDMPRLRDLMERFCQISGMPVGIVTPDGEILVASEWQEICVEFHRVHPELAERCLESNLHIKGHLREGEYFQHKCLNGLWDVGIPIVIGGEVSAMLIAGQFFYDDERPDVAFFRDQARRFGLDEAGYLAALERVPVFSREKVRSVMEYSAGLVGLLADTGVARLRQLEVDQALRESEQRVRLLLNSTAEAIYGLDMAGNCIFCNPACLRFLGYEDESRLLGQQMHQLIHHTRVNGSHFPREECHVNRAFLYGEAVHVQDDVFWCADDKPLPVEYWSHPVRRDGEVIGAVVTFLDITERKRAEEALRSSEEKFARAFRTAPIMIAITTLDEGRLIEVNDTFERSFGYLRDQAIGRTTLQLNLWQNPAERLWFARLLREEGAVRELEFNFRHRSGRIFMGLLSAEVIGINGQQCVLTLVNDVTERKRAQGRIELLNASLAARAAELETVNRELEAFSYSLSHDLRSLLGQIDLSAQVLHHQCGTCLDDTGTMLVDVILETSNKMEQLIEAMLVLSRVSGKEMEQRTVDLSMLANEILLSHQAAAPERPADIFVAPGLQAVGDSQLLRVVLDNLLGNAWKYTEKVPRRRIEVGMECQSGEQVFFVRDNGIGFDRTAAADIFKPFQRLHNSAEYPGTGIGLATVQRIILRHGGRVWAEGKAGEGATFYFTLPAVREPMNGAGC</sequence>
<dbReference type="NCBIfam" id="TIGR00229">
    <property type="entry name" value="sensory_box"/>
    <property type="match status" value="2"/>
</dbReference>
<dbReference type="Gene3D" id="3.30.565.10">
    <property type="entry name" value="Histidine kinase-like ATPase, C-terminal domain"/>
    <property type="match status" value="1"/>
</dbReference>
<evidence type="ECO:0000256" key="2">
    <source>
        <dbReference type="ARBA" id="ARBA00012438"/>
    </source>
</evidence>
<dbReference type="InterPro" id="IPR018771">
    <property type="entry name" value="PocR_dom"/>
</dbReference>
<dbReference type="SUPFAM" id="SSF55874">
    <property type="entry name" value="ATPase domain of HSP90 chaperone/DNA topoisomerase II/histidine kinase"/>
    <property type="match status" value="1"/>
</dbReference>
<dbReference type="PANTHER" id="PTHR42878:SF15">
    <property type="entry name" value="BACTERIOPHYTOCHROME"/>
    <property type="match status" value="1"/>
</dbReference>
<dbReference type="InterPro" id="IPR050351">
    <property type="entry name" value="BphY/WalK/GraS-like"/>
</dbReference>
<feature type="domain" description="PAC" evidence="9">
    <location>
        <begin position="263"/>
        <end position="315"/>
    </location>
</feature>
<evidence type="ECO:0000259" key="7">
    <source>
        <dbReference type="PROSITE" id="PS50109"/>
    </source>
</evidence>
<dbReference type="InterPro" id="IPR035965">
    <property type="entry name" value="PAS-like_dom_sf"/>
</dbReference>
<dbReference type="Gene3D" id="3.30.450.20">
    <property type="entry name" value="PAS domain"/>
    <property type="match status" value="2"/>
</dbReference>
<dbReference type="InterPro" id="IPR004358">
    <property type="entry name" value="Sig_transdc_His_kin-like_C"/>
</dbReference>
<gene>
    <name evidence="10" type="ORF">GURASL_34250</name>
</gene>
<evidence type="ECO:0000313" key="10">
    <source>
        <dbReference type="EMBL" id="BDV44502.1"/>
    </source>
</evidence>
<dbReference type="Pfam" id="PF02518">
    <property type="entry name" value="HATPase_c"/>
    <property type="match status" value="1"/>
</dbReference>
<dbReference type="Gene3D" id="1.10.287.130">
    <property type="match status" value="1"/>
</dbReference>
<dbReference type="Pfam" id="PF08448">
    <property type="entry name" value="PAS_4"/>
    <property type="match status" value="1"/>
</dbReference>
<dbReference type="Proteomes" id="UP001317705">
    <property type="component" value="Chromosome"/>
</dbReference>
<dbReference type="SMART" id="SM00091">
    <property type="entry name" value="PAS"/>
    <property type="match status" value="2"/>
</dbReference>
<dbReference type="InterPro" id="IPR000700">
    <property type="entry name" value="PAS-assoc_C"/>
</dbReference>
<dbReference type="PROSITE" id="PS50112">
    <property type="entry name" value="PAS"/>
    <property type="match status" value="2"/>
</dbReference>
<keyword evidence="4" id="KW-0808">Transferase</keyword>
<proteinExistence type="predicted"/>
<evidence type="ECO:0000259" key="9">
    <source>
        <dbReference type="PROSITE" id="PS50113"/>
    </source>
</evidence>
<keyword evidence="6" id="KW-0472">Membrane</keyword>
<dbReference type="InterPro" id="IPR005467">
    <property type="entry name" value="His_kinase_dom"/>
</dbReference>
<reference evidence="10 11" key="1">
    <citation type="submission" date="2022-12" db="EMBL/GenBank/DDBJ databases">
        <title>Polyphasic characterization of Geotalea uranireducens NIT-SL11 newly isolated from a complex of sewage sludge and microbially reduced graphene oxide.</title>
        <authorList>
            <person name="Xie L."/>
            <person name="Yoshida N."/>
            <person name="Meng L."/>
        </authorList>
    </citation>
    <scope>NUCLEOTIDE SEQUENCE [LARGE SCALE GENOMIC DNA]</scope>
    <source>
        <strain evidence="10 11">NIT-SL11</strain>
    </source>
</reference>
<evidence type="ECO:0000256" key="4">
    <source>
        <dbReference type="ARBA" id="ARBA00022679"/>
    </source>
</evidence>
<dbReference type="InterPro" id="IPR036097">
    <property type="entry name" value="HisK_dim/P_sf"/>
</dbReference>
<dbReference type="InterPro" id="IPR000014">
    <property type="entry name" value="PAS"/>
</dbReference>
<dbReference type="SUPFAM" id="SSF47384">
    <property type="entry name" value="Homodimeric domain of signal transducing histidine kinase"/>
    <property type="match status" value="1"/>
</dbReference>
<dbReference type="PANTHER" id="PTHR42878">
    <property type="entry name" value="TWO-COMPONENT HISTIDINE KINASE"/>
    <property type="match status" value="1"/>
</dbReference>
<feature type="domain" description="PAC" evidence="9">
    <location>
        <begin position="390"/>
        <end position="440"/>
    </location>
</feature>
<dbReference type="SMART" id="SM00387">
    <property type="entry name" value="HATPase_c"/>
    <property type="match status" value="1"/>
</dbReference>
<dbReference type="CDD" id="cd00082">
    <property type="entry name" value="HisKA"/>
    <property type="match status" value="1"/>
</dbReference>
<keyword evidence="11" id="KW-1185">Reference proteome</keyword>
<feature type="domain" description="PAS" evidence="8">
    <location>
        <begin position="316"/>
        <end position="365"/>
    </location>
</feature>
<evidence type="ECO:0000313" key="11">
    <source>
        <dbReference type="Proteomes" id="UP001317705"/>
    </source>
</evidence>
<dbReference type="SMART" id="SM00086">
    <property type="entry name" value="PAC"/>
    <property type="match status" value="2"/>
</dbReference>